<feature type="transmembrane region" description="Helical" evidence="2">
    <location>
        <begin position="6"/>
        <end position="24"/>
    </location>
</feature>
<dbReference type="Proteomes" id="UP000283975">
    <property type="component" value="Unassembled WGS sequence"/>
</dbReference>
<evidence type="ECO:0000256" key="2">
    <source>
        <dbReference type="SAM" id="Phobius"/>
    </source>
</evidence>
<dbReference type="RefSeq" id="WP_002572450.1">
    <property type="nucleotide sequence ID" value="NZ_JADMVR010000005.1"/>
</dbReference>
<name>A0A414AEX8_9FIRM</name>
<keyword evidence="2" id="KW-0812">Transmembrane</keyword>
<feature type="transmembrane region" description="Helical" evidence="2">
    <location>
        <begin position="69"/>
        <end position="88"/>
    </location>
</feature>
<keyword evidence="1" id="KW-0175">Coiled coil</keyword>
<reference evidence="3 4" key="1">
    <citation type="submission" date="2018-08" db="EMBL/GenBank/DDBJ databases">
        <title>A genome reference for cultivated species of the human gut microbiota.</title>
        <authorList>
            <person name="Zou Y."/>
            <person name="Xue W."/>
            <person name="Luo G."/>
        </authorList>
    </citation>
    <scope>NUCLEOTIDE SEQUENCE [LARGE SCALE GENOMIC DNA]</scope>
    <source>
        <strain evidence="3 4">AM35-14</strain>
    </source>
</reference>
<feature type="transmembrane region" description="Helical" evidence="2">
    <location>
        <begin position="36"/>
        <end position="57"/>
    </location>
</feature>
<gene>
    <name evidence="3" type="ORF">DW839_31830</name>
</gene>
<evidence type="ECO:0000313" key="3">
    <source>
        <dbReference type="EMBL" id="RHC45948.1"/>
    </source>
</evidence>
<dbReference type="AlphaFoldDB" id="A0A414AEX8"/>
<protein>
    <submittedName>
        <fullName evidence="3">Uncharacterized protein</fullName>
    </submittedName>
</protein>
<sequence length="373" mass="44147">MLYATICFISIGAIIGFMFTLFLINFDGKWKLLLETLFGIGGSGLSIYTLCDFFMIYDQKLKFITTTSYIFGFFISTIVSLMVMCRLIKDKDDNDILRIRDILLGEKSYIKTYYKKRKSEIENKLPLLEERERKIEQAEKALENERKYLDTELDKLSQLGTKKLKFVLPDKKSIYLNKEFVDSLPSYISDLSKCISDIKDHTYMFSEKNIISKNDLTSYFLSVALFIAQDLFGGKSREVRIHFRLYNEQSQYYEKLIAIVGSEILSKDMTPIPFGNSMIQRSFECKRALIKSINSDFDYQSNNYTVWKDYMTYTFYNLKRNDVPYLTFGISVKNEVRFKTLFYFLNYFKIEQYLEEYVELIDEKFNIENVLYN</sequence>
<keyword evidence="2" id="KW-1133">Transmembrane helix</keyword>
<feature type="coiled-coil region" evidence="1">
    <location>
        <begin position="118"/>
        <end position="159"/>
    </location>
</feature>
<organism evidence="3 4">
    <name type="scientific">Enterocloster bolteae</name>
    <dbReference type="NCBI Taxonomy" id="208479"/>
    <lineage>
        <taxon>Bacteria</taxon>
        <taxon>Bacillati</taxon>
        <taxon>Bacillota</taxon>
        <taxon>Clostridia</taxon>
        <taxon>Lachnospirales</taxon>
        <taxon>Lachnospiraceae</taxon>
        <taxon>Enterocloster</taxon>
    </lineage>
</organism>
<accession>A0A414AEX8</accession>
<proteinExistence type="predicted"/>
<comment type="caution">
    <text evidence="3">The sequence shown here is derived from an EMBL/GenBank/DDBJ whole genome shotgun (WGS) entry which is preliminary data.</text>
</comment>
<keyword evidence="2" id="KW-0472">Membrane</keyword>
<evidence type="ECO:0000256" key="1">
    <source>
        <dbReference type="SAM" id="Coils"/>
    </source>
</evidence>
<evidence type="ECO:0000313" key="4">
    <source>
        <dbReference type="Proteomes" id="UP000283975"/>
    </source>
</evidence>
<dbReference type="EMBL" id="QSHZ01000068">
    <property type="protein sequence ID" value="RHC45948.1"/>
    <property type="molecule type" value="Genomic_DNA"/>
</dbReference>